<proteinExistence type="predicted"/>
<feature type="domain" description="TOG" evidence="5">
    <location>
        <begin position="281"/>
        <end position="515"/>
    </location>
</feature>
<evidence type="ECO:0000259" key="5">
    <source>
        <dbReference type="SMART" id="SM01349"/>
    </source>
</evidence>
<dbReference type="GO" id="GO:0061863">
    <property type="term" value="F:microtubule plus end polymerase"/>
    <property type="evidence" value="ECO:0007669"/>
    <property type="project" value="InterPro"/>
</dbReference>
<evidence type="ECO:0000313" key="6">
    <source>
        <dbReference type="EMBL" id="KAG7663817.1"/>
    </source>
</evidence>
<feature type="domain" description="TOG" evidence="5">
    <location>
        <begin position="1"/>
        <end position="234"/>
    </location>
</feature>
<dbReference type="SMART" id="SM01349">
    <property type="entry name" value="TOG"/>
    <property type="match status" value="2"/>
</dbReference>
<organism evidence="6 7">
    <name type="scientific">[Candida] subhashii</name>
    <dbReference type="NCBI Taxonomy" id="561895"/>
    <lineage>
        <taxon>Eukaryota</taxon>
        <taxon>Fungi</taxon>
        <taxon>Dikarya</taxon>
        <taxon>Ascomycota</taxon>
        <taxon>Saccharomycotina</taxon>
        <taxon>Pichiomycetes</taxon>
        <taxon>Debaryomycetaceae</taxon>
        <taxon>Spathaspora</taxon>
    </lineage>
</organism>
<comment type="caution">
    <text evidence="6">The sequence shown here is derived from an EMBL/GenBank/DDBJ whole genome shotgun (WGS) entry which is preliminary data.</text>
</comment>
<evidence type="ECO:0000256" key="3">
    <source>
        <dbReference type="ARBA" id="ARBA00023212"/>
    </source>
</evidence>
<dbReference type="GO" id="GO:0000022">
    <property type="term" value="P:mitotic spindle elongation"/>
    <property type="evidence" value="ECO:0007669"/>
    <property type="project" value="UniProtKB-ARBA"/>
</dbReference>
<dbReference type="GO" id="GO:0044732">
    <property type="term" value="C:mitotic spindle pole body"/>
    <property type="evidence" value="ECO:0007669"/>
    <property type="project" value="UniProtKB-ARBA"/>
</dbReference>
<accession>A0A8J5QR95</accession>
<dbReference type="GO" id="GO:0030951">
    <property type="term" value="P:establishment or maintenance of microtubule cytoskeleton polarity"/>
    <property type="evidence" value="ECO:0007669"/>
    <property type="project" value="InterPro"/>
</dbReference>
<dbReference type="EMBL" id="JAGSYN010000117">
    <property type="protein sequence ID" value="KAG7663817.1"/>
    <property type="molecule type" value="Genomic_DNA"/>
</dbReference>
<gene>
    <name evidence="6" type="ORF">J8A68_002677</name>
</gene>
<dbReference type="GeneID" id="73469478"/>
<evidence type="ECO:0000256" key="4">
    <source>
        <dbReference type="SAM" id="MobiDB-lite"/>
    </source>
</evidence>
<evidence type="ECO:0000256" key="1">
    <source>
        <dbReference type="ARBA" id="ARBA00004317"/>
    </source>
</evidence>
<dbReference type="InterPro" id="IPR048491">
    <property type="entry name" value="XMAP215_CLASP_TOG"/>
</dbReference>
<dbReference type="GO" id="GO:0005881">
    <property type="term" value="C:cytoplasmic microtubule"/>
    <property type="evidence" value="ECO:0007669"/>
    <property type="project" value="UniProtKB-ARBA"/>
</dbReference>
<dbReference type="OrthoDB" id="205662at2759"/>
<evidence type="ECO:0000313" key="7">
    <source>
        <dbReference type="Proteomes" id="UP000694255"/>
    </source>
</evidence>
<dbReference type="PANTHER" id="PTHR12609">
    <property type="entry name" value="MICROTUBULE ASSOCIATED PROTEIN XMAP215"/>
    <property type="match status" value="1"/>
</dbReference>
<reference evidence="6 7" key="1">
    <citation type="journal article" date="2021" name="DNA Res.">
        <title>Genome analysis of Candida subhashii reveals its hybrid nature and dual mitochondrial genome conformations.</title>
        <authorList>
            <person name="Mixao V."/>
            <person name="Hegedusova E."/>
            <person name="Saus E."/>
            <person name="Pryszcz L.P."/>
            <person name="Cillingova A."/>
            <person name="Nosek J."/>
            <person name="Gabaldon T."/>
        </authorList>
    </citation>
    <scope>NUCLEOTIDE SEQUENCE [LARGE SCALE GENOMIC DNA]</scope>
    <source>
        <strain evidence="6 7">CBS 10753</strain>
    </source>
</reference>
<feature type="compositionally biased region" description="Polar residues" evidence="4">
    <location>
        <begin position="604"/>
        <end position="621"/>
    </location>
</feature>
<feature type="compositionally biased region" description="Low complexity" evidence="4">
    <location>
        <begin position="516"/>
        <end position="539"/>
    </location>
</feature>
<keyword evidence="7" id="KW-1185">Reference proteome</keyword>
<dbReference type="InterPro" id="IPR045110">
    <property type="entry name" value="XMAP215"/>
</dbReference>
<feature type="region of interest" description="Disordered" evidence="4">
    <location>
        <begin position="708"/>
        <end position="734"/>
    </location>
</feature>
<dbReference type="GO" id="GO:0051010">
    <property type="term" value="F:microtubule plus-end binding"/>
    <property type="evidence" value="ECO:0007669"/>
    <property type="project" value="InterPro"/>
</dbReference>
<dbReference type="GO" id="GO:0000776">
    <property type="term" value="C:kinetochore"/>
    <property type="evidence" value="ECO:0007669"/>
    <property type="project" value="UniProtKB-ARBA"/>
</dbReference>
<dbReference type="RefSeq" id="XP_049264049.1">
    <property type="nucleotide sequence ID" value="XM_049406453.1"/>
</dbReference>
<feature type="region of interest" description="Disordered" evidence="4">
    <location>
        <begin position="239"/>
        <end position="263"/>
    </location>
</feature>
<dbReference type="GO" id="GO:1990571">
    <property type="term" value="P:meiotic centromere clustering"/>
    <property type="evidence" value="ECO:0007669"/>
    <property type="project" value="UniProtKB-ARBA"/>
</dbReference>
<dbReference type="GO" id="GO:0051315">
    <property type="term" value="P:attachment of mitotic spindle microtubules to kinetochore"/>
    <property type="evidence" value="ECO:0007669"/>
    <property type="project" value="UniProtKB-ARBA"/>
</dbReference>
<dbReference type="Proteomes" id="UP000694255">
    <property type="component" value="Unassembled WGS sequence"/>
</dbReference>
<comment type="subcellular location">
    <subcellularLocation>
        <location evidence="1">Cytoplasm</location>
        <location evidence="1">Cytoskeleton</location>
        <location evidence="1">Microtubule organizing center</location>
        <location evidence="1">Spindle pole body</location>
    </subcellularLocation>
</comment>
<dbReference type="GO" id="GO:1990498">
    <property type="term" value="C:mitotic spindle microtubule"/>
    <property type="evidence" value="ECO:0007669"/>
    <property type="project" value="UniProtKB-ARBA"/>
</dbReference>
<keyword evidence="3" id="KW-0206">Cytoskeleton</keyword>
<evidence type="ECO:0000256" key="2">
    <source>
        <dbReference type="ARBA" id="ARBA00022490"/>
    </source>
</evidence>
<dbReference type="FunFam" id="1.25.10.10:FF:000019">
    <property type="entry name" value="Cytoskeleton-associated protein 5"/>
    <property type="match status" value="1"/>
</dbReference>
<dbReference type="InterPro" id="IPR048492">
    <property type="entry name" value="Stu2_CTS"/>
</dbReference>
<dbReference type="Pfam" id="PF21041">
    <property type="entry name" value="XMAP215_CLASP_TOG"/>
    <property type="match status" value="2"/>
</dbReference>
<feature type="region of interest" description="Disordered" evidence="4">
    <location>
        <begin position="516"/>
        <end position="621"/>
    </location>
</feature>
<dbReference type="GO" id="GO:0046785">
    <property type="term" value="P:microtubule polymerization"/>
    <property type="evidence" value="ECO:0007669"/>
    <property type="project" value="InterPro"/>
</dbReference>
<dbReference type="InterPro" id="IPR034085">
    <property type="entry name" value="TOG"/>
</dbReference>
<dbReference type="GO" id="GO:0099070">
    <property type="term" value="C:static microtubule bundle"/>
    <property type="evidence" value="ECO:0007669"/>
    <property type="project" value="UniProtKB-ARBA"/>
</dbReference>
<feature type="compositionally biased region" description="Basic and acidic residues" evidence="4">
    <location>
        <begin position="239"/>
        <end position="248"/>
    </location>
</feature>
<keyword evidence="2" id="KW-0963">Cytoplasm</keyword>
<dbReference type="Pfam" id="PF21042">
    <property type="entry name" value="Stu2_CTS"/>
    <property type="match status" value="1"/>
</dbReference>
<protein>
    <recommendedName>
        <fullName evidence="5">TOG domain-containing protein</fullName>
    </recommendedName>
</protein>
<sequence>MSEKEEDYSSLPLDERLVHKVWKVRLGAYDELGKQFQASRNDQDPCFDIRPEILKGALLDSNVAAQESAYNAFIQYLKYGGTPAVVNRLKNVGIVGAICEKGLTSARKSTKEYAIESLLLLIEISKDPNTIIEDIVPYLGNRLPKLVAGCVAALANIIENFGCKIVSPKNIIPSLGKLYGHADKNVRAETKSLTLELYKWMGDSLSTILFPDLKPVQQKELTTAFEAVKGSAVEQKRLTRTQKEEFERANQQSNAGEDAGDQDIEMSDASNEAEEFFDPLEFVDPVEVLSKLPDDFNARISSAKWKDRKEVLDEIVPIFEKAPKLVSKDDYSPLLRIFAKCMKDANIQVVELAASCIRMIAQGLGPGFQKYQSYVLRPVIERTKEKKPSVVTALDGVLDAIFNISGLSGILEEAVAGMKLKTPQNKIAGANYVQRCLAATTVPPKSAEIDSIMEIGTKLLGESQEPIRQAATEMIGTLMKITGPRELNTFLESVQENRKTKIVQYSETVEVKCKSVASKPPSRASAKASSPAVAPAPARTAVMNKKPLHPSPANTLKPSTRMTNLSSIPAKRTATSPAKRDDGKVGNYGRGLTSLSLAKPLPGNQLSSSPSLGHSDMQATRNQDEINSLKAEIKKYQLQQQKDQQSMSELRELNTRLQQECESLKSRLENYERESTISLKHKDTQFSQLRAEFNKSRERIAQLEQENESLKTRNNTLNRSPYRPGSIVDSPMRVTSSEISSGVKRLSIEPTPPSHLGIHTSRSSNAIFNSGMISADSMEIDISSDWKKAADVTDQLRARIQRMKARTRNSSLNV</sequence>
<name>A0A8J5QR95_9ASCO</name>
<feature type="compositionally biased region" description="Polar residues" evidence="4">
    <location>
        <begin position="552"/>
        <end position="567"/>
    </location>
</feature>
<dbReference type="AlphaFoldDB" id="A0A8J5QR95"/>